<organism evidence="1">
    <name type="scientific">Strongyloides stercoralis</name>
    <name type="common">Threadworm</name>
    <dbReference type="NCBI Taxonomy" id="6248"/>
    <lineage>
        <taxon>Eukaryota</taxon>
        <taxon>Metazoa</taxon>
        <taxon>Ecdysozoa</taxon>
        <taxon>Nematoda</taxon>
        <taxon>Chromadorea</taxon>
        <taxon>Rhabditida</taxon>
        <taxon>Tylenchina</taxon>
        <taxon>Panagrolaimomorpha</taxon>
        <taxon>Strongyloidoidea</taxon>
        <taxon>Strongyloididae</taxon>
        <taxon>Strongyloides</taxon>
    </lineage>
</organism>
<dbReference type="WBParaSite" id="SSTP_0000135400.1">
    <property type="protein sequence ID" value="SSTP_0000135400.1"/>
    <property type="gene ID" value="SSTP_0000135400"/>
</dbReference>
<reference evidence="1" key="1">
    <citation type="submission" date="2015-08" db="UniProtKB">
        <authorList>
            <consortium name="WormBaseParasite"/>
        </authorList>
    </citation>
    <scope>IDENTIFICATION</scope>
</reference>
<sequence>MSLGLGYNVAKPSLYASLAISTAILTDISRISFKRGYILPSSRFFCVIDAATRRAAIRKYFDLICLILNKQTANPIEGKI</sequence>
<proteinExistence type="predicted"/>
<protein>
    <submittedName>
        <fullName evidence="1">G_PROTEIN_RECEP_F1_2 domain-containing protein</fullName>
    </submittedName>
</protein>
<evidence type="ECO:0000313" key="1">
    <source>
        <dbReference type="WBParaSite" id="SSTP_0000135400.1"/>
    </source>
</evidence>
<accession>A0A0K0DVT8</accession>
<name>A0A0K0DVT8_STRER</name>
<dbReference type="AlphaFoldDB" id="A0A0K0DVT8"/>